<accession>E7MLF9</accession>
<evidence type="ECO:0000313" key="12">
    <source>
        <dbReference type="Proteomes" id="UP000004097"/>
    </source>
</evidence>
<evidence type="ECO:0000313" key="11">
    <source>
        <dbReference type="EMBL" id="EFW25102.1"/>
    </source>
</evidence>
<feature type="transmembrane region" description="Helical" evidence="9">
    <location>
        <begin position="277"/>
        <end position="295"/>
    </location>
</feature>
<evidence type="ECO:0000256" key="3">
    <source>
        <dbReference type="ARBA" id="ARBA00022630"/>
    </source>
</evidence>
<dbReference type="GO" id="GO:0055085">
    <property type="term" value="P:transmembrane transport"/>
    <property type="evidence" value="ECO:0007669"/>
    <property type="project" value="InterPro"/>
</dbReference>
<dbReference type="EMBL" id="AECQ01000004">
    <property type="protein sequence ID" value="EFW25102.1"/>
    <property type="molecule type" value="Genomic_DNA"/>
</dbReference>
<dbReference type="eggNOG" id="COG4658">
    <property type="taxonomic scope" value="Bacteria"/>
</dbReference>
<sequence>MKFSYKVAPNYAAKQSTTGIMLELSLALVVVTVASAIWYGMTGGAELGIRVILLSIAAVVTALCTETLYLLARKKKDIAKELLHSYGWVTGLIIPLITRINVSFYAIIIATAIAILFGKMLFGGFGQNIFNPAAFAEAIIMNSFSASVAADIQTGATPLAAMKSYGWVVDGSALQNVLGQFGNLSGMFLGNYQSAIGGSCALLLILVAVYLIARRIIDYRLTVTYIVTVFVVSLIVGLMHGAGIEYAIVNVLMGGVLFAGVFMLTDPVTSPVSIPGRYVFAVGAAAFTLIIRWKSNLPDGALFSILIMNMLTPAIDQLLDGSQIKDAAKIARKAVIAMCVFLIAVLLVGSSLVAKTPTAAEEPKKDDKPVETVALSAEDYSENNAECTETSNDGATAVYACKAKGFEGVNEATVTIDVAKKTVVSIAVTKFSDTEEVGDQATTEEQLKKYVGATADSKIDSTTGATFTSKSLRAMIAKALKSASAVALGKEDFKENKAECSETSNDGTIAVYACKAHGFEGVNEATVTVDVASKSVKSIEVTKFGDTEDVGDQATKAAELDKYKGVTLESKVDSTTGATFTSTSLRAMITTALQAATK</sequence>
<dbReference type="Pfam" id="PF03116">
    <property type="entry name" value="NQR2_RnfD_RnfE"/>
    <property type="match status" value="1"/>
</dbReference>
<keyword evidence="7 9" id="KW-1133">Transmembrane helix</keyword>
<protein>
    <submittedName>
        <fullName evidence="11">NQR2 and RnfD family protein</fullName>
    </submittedName>
</protein>
<evidence type="ECO:0000256" key="2">
    <source>
        <dbReference type="ARBA" id="ARBA00022553"/>
    </source>
</evidence>
<dbReference type="STRING" id="706433.HMPREF9430_00264"/>
<keyword evidence="1" id="KW-0813">Transport</keyword>
<keyword evidence="3" id="KW-0285">Flavoprotein</keyword>
<evidence type="ECO:0000256" key="6">
    <source>
        <dbReference type="ARBA" id="ARBA00022967"/>
    </source>
</evidence>
<feature type="transmembrane region" description="Helical" evidence="9">
    <location>
        <begin position="331"/>
        <end position="354"/>
    </location>
</feature>
<evidence type="ECO:0000256" key="9">
    <source>
        <dbReference type="SAM" id="Phobius"/>
    </source>
</evidence>
<proteinExistence type="predicted"/>
<feature type="transmembrane region" description="Helical" evidence="9">
    <location>
        <begin position="192"/>
        <end position="212"/>
    </location>
</feature>
<dbReference type="OrthoDB" id="9776359at2"/>
<evidence type="ECO:0000259" key="10">
    <source>
        <dbReference type="SMART" id="SM00900"/>
    </source>
</evidence>
<keyword evidence="8 9" id="KW-0472">Membrane</keyword>
<keyword evidence="2" id="KW-0597">Phosphoprotein</keyword>
<organism evidence="11 12">
    <name type="scientific">Solobacterium moorei F0204</name>
    <dbReference type="NCBI Taxonomy" id="706433"/>
    <lineage>
        <taxon>Bacteria</taxon>
        <taxon>Bacillati</taxon>
        <taxon>Bacillota</taxon>
        <taxon>Erysipelotrichia</taxon>
        <taxon>Erysipelotrichales</taxon>
        <taxon>Erysipelotrichaceae</taxon>
        <taxon>Solobacterium</taxon>
    </lineage>
</organism>
<keyword evidence="6" id="KW-1278">Translocase</keyword>
<feature type="domain" description="FMN-binding" evidence="10">
    <location>
        <begin position="518"/>
        <end position="596"/>
    </location>
</feature>
<dbReference type="SMART" id="SM00900">
    <property type="entry name" value="FMN_bind"/>
    <property type="match status" value="2"/>
</dbReference>
<feature type="transmembrane region" description="Helical" evidence="9">
    <location>
        <begin position="301"/>
        <end position="319"/>
    </location>
</feature>
<feature type="transmembrane region" description="Helical" evidence="9">
    <location>
        <begin position="219"/>
        <end position="240"/>
    </location>
</feature>
<feature type="transmembrane region" description="Helical" evidence="9">
    <location>
        <begin position="47"/>
        <end position="71"/>
    </location>
</feature>
<dbReference type="InterPro" id="IPR004338">
    <property type="entry name" value="NqrB/RnfD"/>
</dbReference>
<dbReference type="Proteomes" id="UP000004097">
    <property type="component" value="Unassembled WGS sequence"/>
</dbReference>
<dbReference type="GO" id="GO:0005886">
    <property type="term" value="C:plasma membrane"/>
    <property type="evidence" value="ECO:0007669"/>
    <property type="project" value="TreeGrafter"/>
</dbReference>
<dbReference type="PANTHER" id="PTHR30578">
    <property type="entry name" value="ELECTRON TRANSPORT COMPLEX PROTEIN RNFD"/>
    <property type="match status" value="1"/>
</dbReference>
<dbReference type="GO" id="GO:0010181">
    <property type="term" value="F:FMN binding"/>
    <property type="evidence" value="ECO:0007669"/>
    <property type="project" value="InterPro"/>
</dbReference>
<name>E7MLF9_9FIRM</name>
<dbReference type="InterPro" id="IPR007329">
    <property type="entry name" value="FMN-bd"/>
</dbReference>
<reference evidence="11 12" key="1">
    <citation type="submission" date="2010-08" db="EMBL/GenBank/DDBJ databases">
        <authorList>
            <person name="Weinstock G."/>
            <person name="Sodergren E."/>
            <person name="Clifton S."/>
            <person name="Fulton L."/>
            <person name="Fulton B."/>
            <person name="Courtney L."/>
            <person name="Fronick C."/>
            <person name="Harrison M."/>
            <person name="Strong C."/>
            <person name="Farmer C."/>
            <person name="Delahaunty K."/>
            <person name="Markovic C."/>
            <person name="Hall O."/>
            <person name="Minx P."/>
            <person name="Tomlinson C."/>
            <person name="Mitreva M."/>
            <person name="Hou S."/>
            <person name="Chen J."/>
            <person name="Wollam A."/>
            <person name="Pepin K.H."/>
            <person name="Johnson M."/>
            <person name="Bhonagiri V."/>
            <person name="Zhang X."/>
            <person name="Suruliraj S."/>
            <person name="Warren W."/>
            <person name="Chinwalla A."/>
            <person name="Mardis E.R."/>
            <person name="Wilson R.K."/>
        </authorList>
    </citation>
    <scope>NUCLEOTIDE SEQUENCE [LARGE SCALE GENOMIC DNA]</scope>
    <source>
        <strain evidence="11 12">F0204</strain>
    </source>
</reference>
<dbReference type="RefSeq" id="WP_006525111.1">
    <property type="nucleotide sequence ID" value="NZ_GL637645.1"/>
</dbReference>
<evidence type="ECO:0000256" key="7">
    <source>
        <dbReference type="ARBA" id="ARBA00022989"/>
    </source>
</evidence>
<comment type="caution">
    <text evidence="11">The sequence shown here is derived from an EMBL/GenBank/DDBJ whole genome shotgun (WGS) entry which is preliminary data.</text>
</comment>
<evidence type="ECO:0000256" key="8">
    <source>
        <dbReference type="ARBA" id="ARBA00023136"/>
    </source>
</evidence>
<dbReference type="Pfam" id="PF04205">
    <property type="entry name" value="FMN_bind"/>
    <property type="match status" value="2"/>
</dbReference>
<feature type="transmembrane region" description="Helical" evidence="9">
    <location>
        <begin position="92"/>
        <end position="117"/>
    </location>
</feature>
<feature type="transmembrane region" description="Helical" evidence="9">
    <location>
        <begin position="20"/>
        <end position="41"/>
    </location>
</feature>
<gene>
    <name evidence="11" type="ORF">HMPREF9430_00264</name>
</gene>
<feature type="domain" description="FMN-binding" evidence="10">
    <location>
        <begin position="405"/>
        <end position="483"/>
    </location>
</feature>
<dbReference type="AlphaFoldDB" id="E7MLF9"/>
<feature type="transmembrane region" description="Helical" evidence="9">
    <location>
        <begin position="246"/>
        <end position="265"/>
    </location>
</feature>
<keyword evidence="12" id="KW-1185">Reference proteome</keyword>
<dbReference type="HOGENOM" id="CLU_042020_2_0_9"/>
<dbReference type="PANTHER" id="PTHR30578:SF0">
    <property type="entry name" value="ION-TRANSLOCATING OXIDOREDUCTASE COMPLEX SUBUNIT D"/>
    <property type="match status" value="1"/>
</dbReference>
<evidence type="ECO:0000256" key="5">
    <source>
        <dbReference type="ARBA" id="ARBA00022692"/>
    </source>
</evidence>
<keyword evidence="5 9" id="KW-0812">Transmembrane</keyword>
<keyword evidence="4" id="KW-0288">FMN</keyword>
<evidence type="ECO:0000256" key="1">
    <source>
        <dbReference type="ARBA" id="ARBA00022448"/>
    </source>
</evidence>
<evidence type="ECO:0000256" key="4">
    <source>
        <dbReference type="ARBA" id="ARBA00022643"/>
    </source>
</evidence>